<protein>
    <submittedName>
        <fullName evidence="1">Uncharacterized protein</fullName>
    </submittedName>
</protein>
<name>A0A2D6M148_9ARCH</name>
<dbReference type="EMBL" id="NZBU01000008">
    <property type="protein sequence ID" value="MAG22147.1"/>
    <property type="molecule type" value="Genomic_DNA"/>
</dbReference>
<sequence length="237" mass="26955">MHSRILFMIIGIVLLASNGFAIDIEVDFELLPAEPYYLGSTIETIKINAFYTDGSRVTAADLGTPTLYINQERLDLDLETDETGAAVANINYKIELNEEFVRNRNTTLFFDLKDLMRETGGAPNVNKRADVEDSHPELKLRIKNPPSFEPIFHNLEIPFEIELTKSENVQNEKVYLVDERDLDNKRECDKVKEENGKAKFECLEKIPSMDEVDRLVYVAFAEAEVGGQAITLFEISE</sequence>
<organism evidence="1 2">
    <name type="scientific">Candidatus Iainarchaeum sp</name>
    <dbReference type="NCBI Taxonomy" id="3101447"/>
    <lineage>
        <taxon>Archaea</taxon>
        <taxon>Candidatus Iainarchaeota</taxon>
        <taxon>Candidatus Iainarchaeia</taxon>
        <taxon>Candidatus Iainarchaeales</taxon>
        <taxon>Candidatus Iainarchaeaceae</taxon>
        <taxon>Candidatus Iainarchaeum</taxon>
    </lineage>
</organism>
<proteinExistence type="predicted"/>
<accession>A0A2D6M148</accession>
<evidence type="ECO:0000313" key="2">
    <source>
        <dbReference type="Proteomes" id="UP000226592"/>
    </source>
</evidence>
<reference evidence="2" key="1">
    <citation type="submission" date="2017-09" db="EMBL/GenBank/DDBJ databases">
        <title>The Reconstruction of 2,631 Draft Metagenome-Assembled Genomes from the Global Oceans.</title>
        <authorList>
            <person name="Tully B.J."/>
            <person name="Graham E.D."/>
            <person name="Heidelberg J.F."/>
        </authorList>
    </citation>
    <scope>NUCLEOTIDE SEQUENCE [LARGE SCALE GENOMIC DNA]</scope>
</reference>
<dbReference type="Proteomes" id="UP000226592">
    <property type="component" value="Unassembled WGS sequence"/>
</dbReference>
<evidence type="ECO:0000313" key="1">
    <source>
        <dbReference type="EMBL" id="MAG22147.1"/>
    </source>
</evidence>
<dbReference type="AlphaFoldDB" id="A0A2D6M148"/>
<comment type="caution">
    <text evidence="1">The sequence shown here is derived from an EMBL/GenBank/DDBJ whole genome shotgun (WGS) entry which is preliminary data.</text>
</comment>
<gene>
    <name evidence="1" type="ORF">CL943_02480</name>
</gene>